<dbReference type="AlphaFoldDB" id="A0A9B0H1K4"/>
<proteinExistence type="predicted"/>
<evidence type="ECO:0000313" key="2">
    <source>
        <dbReference type="RefSeq" id="XP_004408686.1"/>
    </source>
</evidence>
<dbReference type="RefSeq" id="XP_004408686.1">
    <property type="nucleotide sequence ID" value="XM_004408629.1"/>
</dbReference>
<accession>A0A9B0H1K4</accession>
<evidence type="ECO:0000313" key="1">
    <source>
        <dbReference type="Proteomes" id="UP000245340"/>
    </source>
</evidence>
<keyword evidence="1" id="KW-1185">Reference proteome</keyword>
<protein>
    <submittedName>
        <fullName evidence="2">Uncharacterized protein LOC101363353</fullName>
    </submittedName>
</protein>
<organism evidence="1 2">
    <name type="scientific">Odobenus rosmarus divergens</name>
    <name type="common">Pacific walrus</name>
    <dbReference type="NCBI Taxonomy" id="9708"/>
    <lineage>
        <taxon>Eukaryota</taxon>
        <taxon>Metazoa</taxon>
        <taxon>Chordata</taxon>
        <taxon>Craniata</taxon>
        <taxon>Vertebrata</taxon>
        <taxon>Euteleostomi</taxon>
        <taxon>Mammalia</taxon>
        <taxon>Eutheria</taxon>
        <taxon>Laurasiatheria</taxon>
        <taxon>Carnivora</taxon>
        <taxon>Caniformia</taxon>
        <taxon>Pinnipedia</taxon>
        <taxon>Odobenidae</taxon>
        <taxon>Odobenus</taxon>
    </lineage>
</organism>
<reference evidence="2" key="1">
    <citation type="submission" date="2025-08" db="UniProtKB">
        <authorList>
            <consortium name="RefSeq"/>
        </authorList>
    </citation>
    <scope>IDENTIFICATION</scope>
</reference>
<gene>
    <name evidence="2" type="primary">LOC101363353</name>
</gene>
<sequence>MHHVVISRLPGPTCHQPVQLRTQSLVASWHLTFGSISWLLIPALPLSPLVPGTEHAAKTLLFDLAQWCRHRSPCLWADLTQAQPRWWAALLTEDQQTRLRARGRTDLDGLVHWTQGALDECY</sequence>
<dbReference type="Proteomes" id="UP000245340">
    <property type="component" value="Unplaced"/>
</dbReference>
<name>A0A9B0H1K4_ODORO</name>